<comment type="caution">
    <text evidence="3">The sequence shown here is derived from an EMBL/GenBank/DDBJ whole genome shotgun (WGS) entry which is preliminary data.</text>
</comment>
<keyword evidence="2" id="KW-0472">Membrane</keyword>
<keyword evidence="2" id="KW-0812">Transmembrane</keyword>
<evidence type="ECO:0000313" key="4">
    <source>
        <dbReference type="Proteomes" id="UP000789739"/>
    </source>
</evidence>
<organism evidence="3 4">
    <name type="scientific">Paraglomus brasilianum</name>
    <dbReference type="NCBI Taxonomy" id="144538"/>
    <lineage>
        <taxon>Eukaryota</taxon>
        <taxon>Fungi</taxon>
        <taxon>Fungi incertae sedis</taxon>
        <taxon>Mucoromycota</taxon>
        <taxon>Glomeromycotina</taxon>
        <taxon>Glomeromycetes</taxon>
        <taxon>Paraglomerales</taxon>
        <taxon>Paraglomeraceae</taxon>
        <taxon>Paraglomus</taxon>
    </lineage>
</organism>
<keyword evidence="2" id="KW-1133">Transmembrane helix</keyword>
<dbReference type="OrthoDB" id="10684524at2759"/>
<dbReference type="EMBL" id="CAJVPI010000478">
    <property type="protein sequence ID" value="CAG8540059.1"/>
    <property type="molecule type" value="Genomic_DNA"/>
</dbReference>
<protein>
    <submittedName>
        <fullName evidence="3">8776_t:CDS:1</fullName>
    </submittedName>
</protein>
<name>A0A9N9AT83_9GLOM</name>
<accession>A0A9N9AT83</accession>
<dbReference type="Proteomes" id="UP000789739">
    <property type="component" value="Unassembled WGS sequence"/>
</dbReference>
<feature type="compositionally biased region" description="Basic and acidic residues" evidence="1">
    <location>
        <begin position="669"/>
        <end position="680"/>
    </location>
</feature>
<keyword evidence="4" id="KW-1185">Reference proteome</keyword>
<feature type="transmembrane region" description="Helical" evidence="2">
    <location>
        <begin position="691"/>
        <end position="716"/>
    </location>
</feature>
<sequence length="730" mass="80304">MTVRLQYRFNGVNIDNADKKKVIVTLEASTGLGGNAKLQKEGSANALTGRNDANNADGAADDISELEARKIASLISLKDAVKAEDTAGGAGGAARPEAQAWFNGAAANDNLVLNSASFTNNKILENLHIDNVTWVPGNEAGSIAIGADPAHANNIKLVEANDNSESTGELKKVFDVIKKDSNNNPTYKGFPIFIRKEQVNLANDNTADDEQKNIREFGEGATGANGRICGDVSDNCLRGKIETFRQIFTDESEVDNVEVAELDNDGNIVAGSNKKDKKYSDITKKCFEILDADDIDAVVNIAFLENDFDETNDSPDQLLEMYYYVVRSEQARKPTQTPPIPNGKTFNDTNKADLEKKVKDTTLTDDEKKVYKAFKAETNNDIKNDDVYSVLNTLIGKLKGEIDEPEAELETAYSKKGDTEAAKIAWKFVNDHAKDNNNKAMKDESGAADKILADVKGIKLATDIKTVFEDCKKAYGTLTSLEKSGLKSKLEDHKTKRSSAWGKVNKYEPGGKKYADEAFVKVDEGQEQDQATFDNYAKMESEKKVREEAEKAGQKDETLVKRGQIAAHFKNSDKDKEKKLLEIADKVGKTSKYSDSKDKIEQSITEIKAHIELLDKIIKAKGSETSDEARIRKALEGFADKDNKTWGKTTTKSFLENLKTALETRKSELESKQKEYKKNDGNNTNGDPKPWWKTTGGIIGIIVGIVLVLGLIAYFIKTNSSEEGEGSDEE</sequence>
<dbReference type="AlphaFoldDB" id="A0A9N9AT83"/>
<reference evidence="3" key="1">
    <citation type="submission" date="2021-06" db="EMBL/GenBank/DDBJ databases">
        <authorList>
            <person name="Kallberg Y."/>
            <person name="Tangrot J."/>
            <person name="Rosling A."/>
        </authorList>
    </citation>
    <scope>NUCLEOTIDE SEQUENCE</scope>
    <source>
        <strain evidence="3">BR232B</strain>
    </source>
</reference>
<evidence type="ECO:0000256" key="2">
    <source>
        <dbReference type="SAM" id="Phobius"/>
    </source>
</evidence>
<feature type="region of interest" description="Disordered" evidence="1">
    <location>
        <begin position="669"/>
        <end position="689"/>
    </location>
</feature>
<gene>
    <name evidence="3" type="ORF">PBRASI_LOCUS4541</name>
</gene>
<evidence type="ECO:0000313" key="3">
    <source>
        <dbReference type="EMBL" id="CAG8540059.1"/>
    </source>
</evidence>
<proteinExistence type="predicted"/>
<evidence type="ECO:0000256" key="1">
    <source>
        <dbReference type="SAM" id="MobiDB-lite"/>
    </source>
</evidence>